<accession>A0A518CME9</accession>
<name>A0A518CME9_9PLAN</name>
<evidence type="ECO:0000256" key="1">
    <source>
        <dbReference type="SAM" id="Phobius"/>
    </source>
</evidence>
<feature type="transmembrane region" description="Helical" evidence="1">
    <location>
        <begin position="432"/>
        <end position="461"/>
    </location>
</feature>
<feature type="transmembrane region" description="Helical" evidence="1">
    <location>
        <begin position="119"/>
        <end position="140"/>
    </location>
</feature>
<keyword evidence="1" id="KW-1133">Transmembrane helix</keyword>
<protein>
    <recommendedName>
        <fullName evidence="4">Permease family protein</fullName>
    </recommendedName>
</protein>
<keyword evidence="1" id="KW-0812">Transmembrane</keyword>
<feature type="transmembrane region" description="Helical" evidence="1">
    <location>
        <begin position="371"/>
        <end position="390"/>
    </location>
</feature>
<proteinExistence type="predicted"/>
<reference evidence="2 3" key="1">
    <citation type="submission" date="2019-02" db="EMBL/GenBank/DDBJ databases">
        <title>Deep-cultivation of Planctomycetes and their phenomic and genomic characterization uncovers novel biology.</title>
        <authorList>
            <person name="Wiegand S."/>
            <person name="Jogler M."/>
            <person name="Boedeker C."/>
            <person name="Pinto D."/>
            <person name="Vollmers J."/>
            <person name="Rivas-Marin E."/>
            <person name="Kohn T."/>
            <person name="Peeters S.H."/>
            <person name="Heuer A."/>
            <person name="Rast P."/>
            <person name="Oberbeckmann S."/>
            <person name="Bunk B."/>
            <person name="Jeske O."/>
            <person name="Meyerdierks A."/>
            <person name="Storesund J.E."/>
            <person name="Kallscheuer N."/>
            <person name="Luecker S."/>
            <person name="Lage O.M."/>
            <person name="Pohl T."/>
            <person name="Merkel B.J."/>
            <person name="Hornburger P."/>
            <person name="Mueller R.-W."/>
            <person name="Bruemmer F."/>
            <person name="Labrenz M."/>
            <person name="Spormann A.M."/>
            <person name="Op den Camp H."/>
            <person name="Overmann J."/>
            <person name="Amann R."/>
            <person name="Jetten M.S.M."/>
            <person name="Mascher T."/>
            <person name="Medema M.H."/>
            <person name="Devos D.P."/>
            <person name="Kaster A.-K."/>
            <person name="Ovreas L."/>
            <person name="Rohde M."/>
            <person name="Galperin M.Y."/>
            <person name="Jogler C."/>
        </authorList>
    </citation>
    <scope>NUCLEOTIDE SEQUENCE [LARGE SCALE GENOMIC DNA]</scope>
    <source>
        <strain evidence="2 3">Pla110</strain>
    </source>
</reference>
<evidence type="ECO:0000313" key="3">
    <source>
        <dbReference type="Proteomes" id="UP000317178"/>
    </source>
</evidence>
<dbReference type="KEGG" id="plon:Pla110_21390"/>
<keyword evidence="3" id="KW-1185">Reference proteome</keyword>
<feature type="transmembrane region" description="Helical" evidence="1">
    <location>
        <begin position="396"/>
        <end position="420"/>
    </location>
</feature>
<feature type="transmembrane region" description="Helical" evidence="1">
    <location>
        <begin position="152"/>
        <end position="170"/>
    </location>
</feature>
<feature type="transmembrane region" description="Helical" evidence="1">
    <location>
        <begin position="211"/>
        <end position="233"/>
    </location>
</feature>
<dbReference type="RefSeq" id="WP_197440640.1">
    <property type="nucleotide sequence ID" value="NZ_CP036281.1"/>
</dbReference>
<organism evidence="2 3">
    <name type="scientific">Polystyrenella longa</name>
    <dbReference type="NCBI Taxonomy" id="2528007"/>
    <lineage>
        <taxon>Bacteria</taxon>
        <taxon>Pseudomonadati</taxon>
        <taxon>Planctomycetota</taxon>
        <taxon>Planctomycetia</taxon>
        <taxon>Planctomycetales</taxon>
        <taxon>Planctomycetaceae</taxon>
        <taxon>Polystyrenella</taxon>
    </lineage>
</organism>
<sequence>MRPTRTPGQVQPGINWGPFTLRIPFYHTRPEWPEFLQGIFVAGATGLAVIHILVADFGLTFEEAVACAFIQSVLIGSATIVFGEPFAPGWITPALPLVLNLIATTGDGESELYSSSEKFQLMTAVSLNFAILLFLLGVTGLGKRFILWLPDALKGGIILGAAIAALKRILVDDADRFLDPHPVSTIVAVSCCLILSFSIPFQRWKRRYKPLALIASLGLLPGFVAAAIVGSMVPSGNIDPETGKAIPELVFNFQWGFQIPPFADMLAKASPFSIGWPTMEMYLTTFPLALIGYVIVFGDLITGHEILKDAIPDRPDDKIEVDFNRSHYSLAIRNVLMGLFAPLFPTQGALWTGVHVIIVQRWREGAQSMESLYSGIASYYVFGIPMLYLVTPVIMLLSPLLGIALALTLILTGFACAYVAMGIPKTQIERGVAILTAVCLAFFSSPWIGMAVGVLATIFLVGFPTKKIVEEADDTPSNLSSDQTA</sequence>
<dbReference type="AlphaFoldDB" id="A0A518CME9"/>
<feature type="transmembrane region" description="Helical" evidence="1">
    <location>
        <begin position="35"/>
        <end position="57"/>
    </location>
</feature>
<evidence type="ECO:0000313" key="2">
    <source>
        <dbReference type="EMBL" id="QDU80410.1"/>
    </source>
</evidence>
<evidence type="ECO:0008006" key="4">
    <source>
        <dbReference type="Google" id="ProtNLM"/>
    </source>
</evidence>
<gene>
    <name evidence="2" type="ORF">Pla110_21390</name>
</gene>
<dbReference type="Proteomes" id="UP000317178">
    <property type="component" value="Chromosome"/>
</dbReference>
<feature type="transmembrane region" description="Helical" evidence="1">
    <location>
        <begin position="182"/>
        <end position="199"/>
    </location>
</feature>
<feature type="transmembrane region" description="Helical" evidence="1">
    <location>
        <begin position="64"/>
        <end position="83"/>
    </location>
</feature>
<keyword evidence="1" id="KW-0472">Membrane</keyword>
<dbReference type="EMBL" id="CP036281">
    <property type="protein sequence ID" value="QDU80410.1"/>
    <property type="molecule type" value="Genomic_DNA"/>
</dbReference>
<feature type="transmembrane region" description="Helical" evidence="1">
    <location>
        <begin position="281"/>
        <end position="301"/>
    </location>
</feature>